<comment type="caution">
    <text evidence="1">The sequence shown here is derived from an EMBL/GenBank/DDBJ whole genome shotgun (WGS) entry which is preliminary data.</text>
</comment>
<name>A0AAV7XBI3_9NEOP</name>
<accession>A0AAV7XBI3</accession>
<proteinExistence type="predicted"/>
<dbReference type="EMBL" id="JAPTSV010000013">
    <property type="protein sequence ID" value="KAJ1521798.1"/>
    <property type="molecule type" value="Genomic_DNA"/>
</dbReference>
<keyword evidence="2" id="KW-1185">Reference proteome</keyword>
<sequence length="87" mass="9406">MAELTPSARYIVSHLLGSLREMAYDVNRDVTLWSFGARGRAFNIVAVDFIRSTGVVDAAIFNNLLRGTGMSACDAYRRLAAAACSSC</sequence>
<protein>
    <submittedName>
        <fullName evidence="1">Uncharacterized protein</fullName>
    </submittedName>
</protein>
<dbReference type="Proteomes" id="UP001075354">
    <property type="component" value="Chromosome 13"/>
</dbReference>
<evidence type="ECO:0000313" key="2">
    <source>
        <dbReference type="Proteomes" id="UP001075354"/>
    </source>
</evidence>
<dbReference type="AlphaFoldDB" id="A0AAV7XBI3"/>
<gene>
    <name evidence="1" type="ORF">ONE63_003433</name>
</gene>
<evidence type="ECO:0000313" key="1">
    <source>
        <dbReference type="EMBL" id="KAJ1521798.1"/>
    </source>
</evidence>
<reference evidence="1" key="1">
    <citation type="submission" date="2022-12" db="EMBL/GenBank/DDBJ databases">
        <title>Chromosome-level genome assembly of the bean flower thrips Megalurothrips usitatus.</title>
        <authorList>
            <person name="Ma L."/>
            <person name="Liu Q."/>
            <person name="Li H."/>
            <person name="Cai W."/>
        </authorList>
    </citation>
    <scope>NUCLEOTIDE SEQUENCE</scope>
    <source>
        <strain evidence="1">Cailab_2022a</strain>
    </source>
</reference>
<organism evidence="1 2">
    <name type="scientific">Megalurothrips usitatus</name>
    <name type="common">bean blossom thrips</name>
    <dbReference type="NCBI Taxonomy" id="439358"/>
    <lineage>
        <taxon>Eukaryota</taxon>
        <taxon>Metazoa</taxon>
        <taxon>Ecdysozoa</taxon>
        <taxon>Arthropoda</taxon>
        <taxon>Hexapoda</taxon>
        <taxon>Insecta</taxon>
        <taxon>Pterygota</taxon>
        <taxon>Neoptera</taxon>
        <taxon>Paraneoptera</taxon>
        <taxon>Thysanoptera</taxon>
        <taxon>Terebrantia</taxon>
        <taxon>Thripoidea</taxon>
        <taxon>Thripidae</taxon>
        <taxon>Megalurothrips</taxon>
    </lineage>
</organism>